<accession>A0A1Y4L7K8</accession>
<sequence length="326" mass="37935">MKNNIDLGVSLYGFTQRFVEEDGYGFEQMFQDLNRLGVKKFEIVGAQMFSHYPNPTDEEIQEVVRLAKKYDVQPFSYGGYVDFAKYQDRDMDDDEMMNEVVFDLMTAHKLGCAYIRGFGIPVHLYERVAQMAEFYGVKVCYEIHAPERPSDPHIQELAKLFERLQSPWVGFVPDFGCYIERPNELHIQRFIDLGAKRENLQFIIDHRWSGYTEADMLKKMEEMGGGLAEKMAVSEWFGYMSFAPADIEGFESILPYAKYFHGKFYHIAEDCVETTIPYEQLLDLVVKSGFDGTIMIEYEGHSFYLNDAMEQIGRHIKMEQRILSQA</sequence>
<proteinExistence type="predicted"/>
<dbReference type="Proteomes" id="UP000195897">
    <property type="component" value="Unassembled WGS sequence"/>
</dbReference>
<dbReference type="RefSeq" id="WP_087373968.1">
    <property type="nucleotide sequence ID" value="NZ_NFKK01000016.1"/>
</dbReference>
<evidence type="ECO:0000313" key="3">
    <source>
        <dbReference type="Proteomes" id="UP000195897"/>
    </source>
</evidence>
<dbReference type="Pfam" id="PF01261">
    <property type="entry name" value="AP_endonuc_2"/>
    <property type="match status" value="1"/>
</dbReference>
<gene>
    <name evidence="2" type="ORF">B5F17_11420</name>
</gene>
<dbReference type="InterPro" id="IPR036237">
    <property type="entry name" value="Xyl_isomerase-like_sf"/>
</dbReference>
<evidence type="ECO:0000259" key="1">
    <source>
        <dbReference type="Pfam" id="PF01261"/>
    </source>
</evidence>
<reference evidence="3" key="1">
    <citation type="submission" date="2017-04" db="EMBL/GenBank/DDBJ databases">
        <title>Function of individual gut microbiota members based on whole genome sequencing of pure cultures obtained from chicken caecum.</title>
        <authorList>
            <person name="Medvecky M."/>
            <person name="Cejkova D."/>
            <person name="Polansky O."/>
            <person name="Karasova D."/>
            <person name="Kubasova T."/>
            <person name="Cizek A."/>
            <person name="Rychlik I."/>
        </authorList>
    </citation>
    <scope>NUCLEOTIDE SEQUENCE [LARGE SCALE GENOMIC DNA]</scope>
    <source>
        <strain evidence="3">An180</strain>
    </source>
</reference>
<organism evidence="2 3">
    <name type="scientific">Butyricicoccus pullicaecorum</name>
    <dbReference type="NCBI Taxonomy" id="501571"/>
    <lineage>
        <taxon>Bacteria</taxon>
        <taxon>Bacillati</taxon>
        <taxon>Bacillota</taxon>
        <taxon>Clostridia</taxon>
        <taxon>Eubacteriales</taxon>
        <taxon>Butyricicoccaceae</taxon>
        <taxon>Butyricicoccus</taxon>
    </lineage>
</organism>
<dbReference type="InterPro" id="IPR050312">
    <property type="entry name" value="IolE/XylAMocC-like"/>
</dbReference>
<comment type="caution">
    <text evidence="2">The sequence shown here is derived from an EMBL/GenBank/DDBJ whole genome shotgun (WGS) entry which is preliminary data.</text>
</comment>
<protein>
    <recommendedName>
        <fullName evidence="1">Xylose isomerase-like TIM barrel domain-containing protein</fullName>
    </recommendedName>
</protein>
<feature type="domain" description="Xylose isomerase-like TIM barrel" evidence="1">
    <location>
        <begin position="30"/>
        <end position="176"/>
    </location>
</feature>
<dbReference type="EMBL" id="NFKK01000016">
    <property type="protein sequence ID" value="OUP51850.1"/>
    <property type="molecule type" value="Genomic_DNA"/>
</dbReference>
<dbReference type="PANTHER" id="PTHR12110">
    <property type="entry name" value="HYDROXYPYRUVATE ISOMERASE"/>
    <property type="match status" value="1"/>
</dbReference>
<dbReference type="SUPFAM" id="SSF51658">
    <property type="entry name" value="Xylose isomerase-like"/>
    <property type="match status" value="1"/>
</dbReference>
<dbReference type="InterPro" id="IPR013022">
    <property type="entry name" value="Xyl_isomerase-like_TIM-brl"/>
</dbReference>
<dbReference type="Gene3D" id="3.20.20.150">
    <property type="entry name" value="Divalent-metal-dependent TIM barrel enzymes"/>
    <property type="match status" value="1"/>
</dbReference>
<dbReference type="AlphaFoldDB" id="A0A1Y4L7K8"/>
<dbReference type="PANTHER" id="PTHR12110:SF41">
    <property type="entry name" value="INOSOSE DEHYDRATASE"/>
    <property type="match status" value="1"/>
</dbReference>
<name>A0A1Y4L7K8_9FIRM</name>
<evidence type="ECO:0000313" key="2">
    <source>
        <dbReference type="EMBL" id="OUP51850.1"/>
    </source>
</evidence>